<dbReference type="GO" id="GO:0080120">
    <property type="term" value="P:CAAX-box protein maturation"/>
    <property type="evidence" value="ECO:0007669"/>
    <property type="project" value="UniProtKB-ARBA"/>
</dbReference>
<name>A0A4R5VSR5_9BACI</name>
<dbReference type="InterPro" id="IPR003675">
    <property type="entry name" value="Rce1/LyrA-like_dom"/>
</dbReference>
<protein>
    <submittedName>
        <fullName evidence="3">CPBP family intramembrane metalloprotease</fullName>
    </submittedName>
</protein>
<dbReference type="Pfam" id="PF02517">
    <property type="entry name" value="Rce1-like"/>
    <property type="match status" value="1"/>
</dbReference>
<accession>A0A4R5VSR5</accession>
<evidence type="ECO:0000259" key="2">
    <source>
        <dbReference type="Pfam" id="PF02517"/>
    </source>
</evidence>
<feature type="domain" description="CAAX prenyl protease 2/Lysostaphin resistance protein A-like" evidence="2">
    <location>
        <begin position="18"/>
        <end position="92"/>
    </location>
</feature>
<keyword evidence="1" id="KW-0472">Membrane</keyword>
<keyword evidence="1" id="KW-1133">Transmembrane helix</keyword>
<dbReference type="GO" id="GO:0006508">
    <property type="term" value="P:proteolysis"/>
    <property type="evidence" value="ECO:0007669"/>
    <property type="project" value="UniProtKB-KW"/>
</dbReference>
<dbReference type="EMBL" id="SMYO01000005">
    <property type="protein sequence ID" value="TDK61829.1"/>
    <property type="molecule type" value="Genomic_DNA"/>
</dbReference>
<evidence type="ECO:0000313" key="3">
    <source>
        <dbReference type="EMBL" id="TDK61829.1"/>
    </source>
</evidence>
<dbReference type="AlphaFoldDB" id="A0A4R5VSR5"/>
<dbReference type="Proteomes" id="UP000295132">
    <property type="component" value="Unassembled WGS sequence"/>
</dbReference>
<evidence type="ECO:0000256" key="1">
    <source>
        <dbReference type="SAM" id="Phobius"/>
    </source>
</evidence>
<organism evidence="3 4">
    <name type="scientific">Bacillus salipaludis</name>
    <dbReference type="NCBI Taxonomy" id="2547811"/>
    <lineage>
        <taxon>Bacteria</taxon>
        <taxon>Bacillati</taxon>
        <taxon>Bacillota</taxon>
        <taxon>Bacilli</taxon>
        <taxon>Bacillales</taxon>
        <taxon>Bacillaceae</taxon>
        <taxon>Bacillus</taxon>
    </lineage>
</organism>
<proteinExistence type="predicted"/>
<gene>
    <name evidence="3" type="ORF">E2K98_13020</name>
</gene>
<reference evidence="3 4" key="1">
    <citation type="submission" date="2019-03" db="EMBL/GenBank/DDBJ databases">
        <title>Bacillus niacini sp. nov. a Nicotinate-Metabolizing Mesophile Isolated from Soil.</title>
        <authorList>
            <person name="Zhang G."/>
        </authorList>
    </citation>
    <scope>NUCLEOTIDE SEQUENCE [LARGE SCALE GENOMIC DNA]</scope>
    <source>
        <strain evidence="3 4">WN066</strain>
    </source>
</reference>
<comment type="caution">
    <text evidence="3">The sequence shown here is derived from an EMBL/GenBank/DDBJ whole genome shotgun (WGS) entry which is preliminary data.</text>
</comment>
<dbReference type="GO" id="GO:0004175">
    <property type="term" value="F:endopeptidase activity"/>
    <property type="evidence" value="ECO:0007669"/>
    <property type="project" value="UniProtKB-ARBA"/>
</dbReference>
<keyword evidence="3" id="KW-0482">Metalloprotease</keyword>
<dbReference type="GO" id="GO:0008237">
    <property type="term" value="F:metallopeptidase activity"/>
    <property type="evidence" value="ECO:0007669"/>
    <property type="project" value="UniProtKB-KW"/>
</dbReference>
<keyword evidence="3" id="KW-0378">Hydrolase</keyword>
<feature type="transmembrane region" description="Helical" evidence="1">
    <location>
        <begin position="26"/>
        <end position="47"/>
    </location>
</feature>
<keyword evidence="1" id="KW-0812">Transmembrane</keyword>
<keyword evidence="3" id="KW-0645">Protease</keyword>
<evidence type="ECO:0000313" key="4">
    <source>
        <dbReference type="Proteomes" id="UP000295132"/>
    </source>
</evidence>
<sequence length="102" mass="11935">MLRNILKILLPLTCYLYLNKKKSPPFIRNIVTSFLFLITHFPEWILINKFNNVLFSHQTLLIIGMSIVLGLIFNKSKSLILPIFLHITYNYFAIRNLPNASL</sequence>
<feature type="transmembrane region" description="Helical" evidence="1">
    <location>
        <begin position="53"/>
        <end position="73"/>
    </location>
</feature>